<reference evidence="2 3" key="1">
    <citation type="submission" date="2024-01" db="EMBL/GenBank/DDBJ databases">
        <title>The genomes of 5 underutilized Papilionoideae crops provide insights into root nodulation and disease resistance.</title>
        <authorList>
            <person name="Yuan L."/>
        </authorList>
    </citation>
    <scope>NUCLEOTIDE SEQUENCE [LARGE SCALE GENOMIC DNA]</scope>
    <source>
        <strain evidence="2">LY-2023</strain>
        <tissue evidence="2">Leaf</tissue>
    </source>
</reference>
<evidence type="ECO:0000313" key="2">
    <source>
        <dbReference type="EMBL" id="KAK7285211.1"/>
    </source>
</evidence>
<dbReference type="PANTHER" id="PTHR34272:SF1">
    <property type="entry name" value="EXPRESSED PROTEIN"/>
    <property type="match status" value="1"/>
</dbReference>
<dbReference type="PANTHER" id="PTHR34272">
    <property type="entry name" value="EXPRESSED PROTEIN"/>
    <property type="match status" value="1"/>
</dbReference>
<name>A0AAN9ISC0_CLITE</name>
<dbReference type="EMBL" id="JAYKXN010000005">
    <property type="protein sequence ID" value="KAK7285211.1"/>
    <property type="molecule type" value="Genomic_DNA"/>
</dbReference>
<feature type="domain" description="DUF7086" evidence="1">
    <location>
        <begin position="20"/>
        <end position="60"/>
    </location>
</feature>
<dbReference type="Proteomes" id="UP001359559">
    <property type="component" value="Unassembled WGS sequence"/>
</dbReference>
<evidence type="ECO:0000259" key="1">
    <source>
        <dbReference type="Pfam" id="PF23324"/>
    </source>
</evidence>
<comment type="caution">
    <text evidence="2">The sequence shown here is derived from an EMBL/GenBank/DDBJ whole genome shotgun (WGS) entry which is preliminary data.</text>
</comment>
<gene>
    <name evidence="2" type="ORF">RJT34_19973</name>
</gene>
<sequence>MQEAVRDEVQFRREIKGVVEMLGYCTLEQLKYFCKHTNCHRTHAKNRLLYSTNMGLIKQLEPRGIP</sequence>
<evidence type="ECO:0000313" key="3">
    <source>
        <dbReference type="Proteomes" id="UP001359559"/>
    </source>
</evidence>
<dbReference type="Pfam" id="PF23324">
    <property type="entry name" value="DUF7086"/>
    <property type="match status" value="1"/>
</dbReference>
<proteinExistence type="predicted"/>
<organism evidence="2 3">
    <name type="scientific">Clitoria ternatea</name>
    <name type="common">Butterfly pea</name>
    <dbReference type="NCBI Taxonomy" id="43366"/>
    <lineage>
        <taxon>Eukaryota</taxon>
        <taxon>Viridiplantae</taxon>
        <taxon>Streptophyta</taxon>
        <taxon>Embryophyta</taxon>
        <taxon>Tracheophyta</taxon>
        <taxon>Spermatophyta</taxon>
        <taxon>Magnoliopsida</taxon>
        <taxon>eudicotyledons</taxon>
        <taxon>Gunneridae</taxon>
        <taxon>Pentapetalae</taxon>
        <taxon>rosids</taxon>
        <taxon>fabids</taxon>
        <taxon>Fabales</taxon>
        <taxon>Fabaceae</taxon>
        <taxon>Papilionoideae</taxon>
        <taxon>50 kb inversion clade</taxon>
        <taxon>NPAAA clade</taxon>
        <taxon>indigoferoid/millettioid clade</taxon>
        <taxon>Phaseoleae</taxon>
        <taxon>Clitoria</taxon>
    </lineage>
</organism>
<keyword evidence="3" id="KW-1185">Reference proteome</keyword>
<dbReference type="InterPro" id="IPR055513">
    <property type="entry name" value="DUF7086"/>
</dbReference>
<accession>A0AAN9ISC0</accession>
<dbReference type="AlphaFoldDB" id="A0AAN9ISC0"/>
<protein>
    <recommendedName>
        <fullName evidence="1">DUF7086 domain-containing protein</fullName>
    </recommendedName>
</protein>